<evidence type="ECO:0000256" key="5">
    <source>
        <dbReference type="ARBA" id="ARBA00023136"/>
    </source>
</evidence>
<organism evidence="7 8">
    <name type="scientific">Halococcus morrhuae DSM 1307</name>
    <dbReference type="NCBI Taxonomy" id="931277"/>
    <lineage>
        <taxon>Archaea</taxon>
        <taxon>Methanobacteriati</taxon>
        <taxon>Methanobacteriota</taxon>
        <taxon>Stenosarchaea group</taxon>
        <taxon>Halobacteria</taxon>
        <taxon>Halobacteriales</taxon>
        <taxon>Halococcaceae</taxon>
        <taxon>Halococcus</taxon>
    </lineage>
</organism>
<feature type="transmembrane region" description="Helical" evidence="6">
    <location>
        <begin position="376"/>
        <end position="409"/>
    </location>
</feature>
<feature type="transmembrane region" description="Helical" evidence="6">
    <location>
        <begin position="121"/>
        <end position="140"/>
    </location>
</feature>
<feature type="transmembrane region" description="Helical" evidence="6">
    <location>
        <begin position="15"/>
        <end position="36"/>
    </location>
</feature>
<reference evidence="7 8" key="1">
    <citation type="journal article" date="2014" name="PLoS Genet.">
        <title>Phylogenetically driven sequencing of extremely halophilic archaea reveals strategies for static and dynamic osmo-response.</title>
        <authorList>
            <person name="Becker E.A."/>
            <person name="Seitzer P.M."/>
            <person name="Tritt A."/>
            <person name="Larsen D."/>
            <person name="Krusor M."/>
            <person name="Yao A.I."/>
            <person name="Wu D."/>
            <person name="Madern D."/>
            <person name="Eisen J.A."/>
            <person name="Darling A.E."/>
            <person name="Facciotti M.T."/>
        </authorList>
    </citation>
    <scope>NUCLEOTIDE SEQUENCE [LARGE SCALE GENOMIC DNA]</scope>
    <source>
        <strain evidence="7 8">DSM 1307</strain>
    </source>
</reference>
<dbReference type="Proteomes" id="UP000011568">
    <property type="component" value="Unassembled WGS sequence"/>
</dbReference>
<keyword evidence="4 6" id="KW-1133">Transmembrane helix</keyword>
<evidence type="ECO:0000313" key="8">
    <source>
        <dbReference type="Proteomes" id="UP000011568"/>
    </source>
</evidence>
<dbReference type="AlphaFoldDB" id="M0MAE8"/>
<evidence type="ECO:0000256" key="1">
    <source>
        <dbReference type="ARBA" id="ARBA00004651"/>
    </source>
</evidence>
<feature type="transmembrane region" description="Helical" evidence="6">
    <location>
        <begin position="90"/>
        <end position="109"/>
    </location>
</feature>
<dbReference type="PATRIC" id="fig|931277.6.peg.2337"/>
<keyword evidence="2" id="KW-1003">Cell membrane</keyword>
<dbReference type="eggNOG" id="arCOG02209">
    <property type="taxonomic scope" value="Archaea"/>
</dbReference>
<feature type="transmembrane region" description="Helical" evidence="6">
    <location>
        <begin position="48"/>
        <end position="70"/>
    </location>
</feature>
<feature type="transmembrane region" description="Helical" evidence="6">
    <location>
        <begin position="231"/>
        <end position="254"/>
    </location>
</feature>
<name>M0MAE8_HALMO</name>
<feature type="transmembrane region" description="Helical" evidence="6">
    <location>
        <begin position="455"/>
        <end position="476"/>
    </location>
</feature>
<accession>M0MAE8</accession>
<proteinExistence type="predicted"/>
<dbReference type="EMBL" id="AOMC01000140">
    <property type="protein sequence ID" value="EMA41370.1"/>
    <property type="molecule type" value="Genomic_DNA"/>
</dbReference>
<sequence>MSSIADSLGGLVKSAGIVLAGTVMANVLGILAEIFIPRALDPAVYGRLGLAYGIVSAVSSLAILGIPNGVTRFLSEKESAHEETDVLQSGYAISLVGTVIAAAAIYLARFEIAALMDDPEVAPLLVVFVPYLLAFPIVKVSVGVLRAEERTTAATLAQRIGPRVFGLALVAALIAAGRPVVGAIGYWLSFSVVGALLALYAVRQHIDVGSLVARLPSHDTVRELWSFSWPLAAGTSLTIMLANVDIVMIGYFLDSASVGYYRSIQPLKQVIFFFSGSFAFLFMPLATKHYSQGDFAGLDALYTVTTKWIVALTFPAVLLFTLFSPDAIRLFFGTAYLPAAPALSVLIAGLFYRVFVGLNGDMVKAINRPRVEFYSAIAGVVVDIVLNAALIPLFGIVGAAFGTIVGYFVYNTIEVVAIYRAVGSYPFSAAAFKPLVPTTLVGVGVLALASQRTLGLFAIAGIGVLLYAAQLVSMILTRSFTETDLQLVEQFEARFDIDLSWLTTLIRSES</sequence>
<dbReference type="Pfam" id="PF01943">
    <property type="entry name" value="Polysacc_synt"/>
    <property type="match status" value="1"/>
</dbReference>
<comment type="caution">
    <text evidence="7">The sequence shown here is derived from an EMBL/GenBank/DDBJ whole genome shotgun (WGS) entry which is preliminary data.</text>
</comment>
<evidence type="ECO:0000256" key="4">
    <source>
        <dbReference type="ARBA" id="ARBA00022989"/>
    </source>
</evidence>
<dbReference type="InterPro" id="IPR050833">
    <property type="entry name" value="Poly_Biosynth_Transport"/>
</dbReference>
<evidence type="ECO:0000313" key="7">
    <source>
        <dbReference type="EMBL" id="EMA41370.1"/>
    </source>
</evidence>
<feature type="transmembrane region" description="Helical" evidence="6">
    <location>
        <begin position="266"/>
        <end position="286"/>
    </location>
</feature>
<keyword evidence="5 6" id="KW-0472">Membrane</keyword>
<feature type="transmembrane region" description="Helical" evidence="6">
    <location>
        <begin position="430"/>
        <end position="449"/>
    </location>
</feature>
<dbReference type="RefSeq" id="WP_004055027.1">
    <property type="nucleotide sequence ID" value="NZ_AOMC01000140.1"/>
</dbReference>
<dbReference type="CDD" id="cd13128">
    <property type="entry name" value="MATE_Wzx_like"/>
    <property type="match status" value="1"/>
</dbReference>
<feature type="transmembrane region" description="Helical" evidence="6">
    <location>
        <begin position="184"/>
        <end position="202"/>
    </location>
</feature>
<feature type="transmembrane region" description="Helical" evidence="6">
    <location>
        <begin position="306"/>
        <end position="323"/>
    </location>
</feature>
<comment type="subcellular location">
    <subcellularLocation>
        <location evidence="1">Cell membrane</location>
        <topology evidence="1">Multi-pass membrane protein</topology>
    </subcellularLocation>
</comment>
<evidence type="ECO:0000256" key="2">
    <source>
        <dbReference type="ARBA" id="ARBA00022475"/>
    </source>
</evidence>
<dbReference type="OrthoDB" id="19148at2157"/>
<feature type="transmembrane region" description="Helical" evidence="6">
    <location>
        <begin position="160"/>
        <end position="177"/>
    </location>
</feature>
<protein>
    <submittedName>
        <fullName evidence="7">Polysaccharide biosynthesis protein</fullName>
    </submittedName>
</protein>
<dbReference type="GO" id="GO:0005886">
    <property type="term" value="C:plasma membrane"/>
    <property type="evidence" value="ECO:0007669"/>
    <property type="project" value="UniProtKB-SubCell"/>
</dbReference>
<dbReference type="PANTHER" id="PTHR30250">
    <property type="entry name" value="PST FAMILY PREDICTED COLANIC ACID TRANSPORTER"/>
    <property type="match status" value="1"/>
</dbReference>
<evidence type="ECO:0000256" key="6">
    <source>
        <dbReference type="SAM" id="Phobius"/>
    </source>
</evidence>
<dbReference type="InterPro" id="IPR002797">
    <property type="entry name" value="Polysacc_synth"/>
</dbReference>
<keyword evidence="3 6" id="KW-0812">Transmembrane</keyword>
<keyword evidence="8" id="KW-1185">Reference proteome</keyword>
<gene>
    <name evidence="7" type="ORF">C448_11966</name>
</gene>
<dbReference type="PANTHER" id="PTHR30250:SF27">
    <property type="entry name" value="POLYSACCHARIDE BIOSYNTHESIS PROTEIN"/>
    <property type="match status" value="1"/>
</dbReference>
<evidence type="ECO:0000256" key="3">
    <source>
        <dbReference type="ARBA" id="ARBA00022692"/>
    </source>
</evidence>
<feature type="transmembrane region" description="Helical" evidence="6">
    <location>
        <begin position="335"/>
        <end position="356"/>
    </location>
</feature>
<dbReference type="STRING" id="931277.C448_11966"/>